<feature type="region of interest" description="Disordered" evidence="1">
    <location>
        <begin position="182"/>
        <end position="239"/>
    </location>
</feature>
<sequence length="239" mass="27236">MDDRDSHNGGCFSHGSHGLLILVGNEEEKRWSVKTGSGSGVRLLVGKRHQPHYQWQPCQRRRTARPSPPPLAGQSSTSRLARSLLELLRHKLLRHQLLRAVSSRRRRRQHHASIAKQLIAKEKQSEMNERKKRKKGHTRAKKSFHQLLLLFPLPSRPSVFFFSFLFLFLAFSLASPVSLPAASPISRTSLPEPTSHQPPEKKKKKQRNSPLLRSLRRGGGGSTNMPLFGRVHECKEKEH</sequence>
<accession>A0A438GVF1</accession>
<name>A0A438GVF1_VITVI</name>
<gene>
    <name evidence="3" type="ORF">CK203_044224</name>
</gene>
<evidence type="ECO:0000313" key="3">
    <source>
        <dbReference type="EMBL" id="RVW76168.1"/>
    </source>
</evidence>
<feature type="region of interest" description="Disordered" evidence="1">
    <location>
        <begin position="51"/>
        <end position="77"/>
    </location>
</feature>
<feature type="region of interest" description="Disordered" evidence="1">
    <location>
        <begin position="101"/>
        <end position="139"/>
    </location>
</feature>
<evidence type="ECO:0000256" key="1">
    <source>
        <dbReference type="SAM" id="MobiDB-lite"/>
    </source>
</evidence>
<keyword evidence="2" id="KW-1133">Transmembrane helix</keyword>
<feature type="transmembrane region" description="Helical" evidence="2">
    <location>
        <begin position="159"/>
        <end position="179"/>
    </location>
</feature>
<proteinExistence type="predicted"/>
<feature type="compositionally biased region" description="Basic residues" evidence="1">
    <location>
        <begin position="101"/>
        <end position="113"/>
    </location>
</feature>
<feature type="compositionally biased region" description="Basic and acidic residues" evidence="1">
    <location>
        <begin position="119"/>
        <end position="129"/>
    </location>
</feature>
<dbReference type="Proteomes" id="UP000288805">
    <property type="component" value="Unassembled WGS sequence"/>
</dbReference>
<protein>
    <recommendedName>
        <fullName evidence="5">Transmembrane protein</fullName>
    </recommendedName>
</protein>
<feature type="compositionally biased region" description="Polar residues" evidence="1">
    <location>
        <begin position="185"/>
        <end position="197"/>
    </location>
</feature>
<evidence type="ECO:0008006" key="5">
    <source>
        <dbReference type="Google" id="ProtNLM"/>
    </source>
</evidence>
<organism evidence="3 4">
    <name type="scientific">Vitis vinifera</name>
    <name type="common">Grape</name>
    <dbReference type="NCBI Taxonomy" id="29760"/>
    <lineage>
        <taxon>Eukaryota</taxon>
        <taxon>Viridiplantae</taxon>
        <taxon>Streptophyta</taxon>
        <taxon>Embryophyta</taxon>
        <taxon>Tracheophyta</taxon>
        <taxon>Spermatophyta</taxon>
        <taxon>Magnoliopsida</taxon>
        <taxon>eudicotyledons</taxon>
        <taxon>Gunneridae</taxon>
        <taxon>Pentapetalae</taxon>
        <taxon>rosids</taxon>
        <taxon>Vitales</taxon>
        <taxon>Vitaceae</taxon>
        <taxon>Viteae</taxon>
        <taxon>Vitis</taxon>
    </lineage>
</organism>
<dbReference type="EMBL" id="QGNW01000334">
    <property type="protein sequence ID" value="RVW76168.1"/>
    <property type="molecule type" value="Genomic_DNA"/>
</dbReference>
<reference evidence="3 4" key="1">
    <citation type="journal article" date="2018" name="PLoS Genet.">
        <title>Population sequencing reveals clonal diversity and ancestral inbreeding in the grapevine cultivar Chardonnay.</title>
        <authorList>
            <person name="Roach M.J."/>
            <person name="Johnson D.L."/>
            <person name="Bohlmann J."/>
            <person name="van Vuuren H.J."/>
            <person name="Jones S.J."/>
            <person name="Pretorius I.S."/>
            <person name="Schmidt S.A."/>
            <person name="Borneman A.R."/>
        </authorList>
    </citation>
    <scope>NUCLEOTIDE SEQUENCE [LARGE SCALE GENOMIC DNA]</scope>
    <source>
        <strain evidence="4">cv. Chardonnay</strain>
        <tissue evidence="3">Leaf</tissue>
    </source>
</reference>
<evidence type="ECO:0000256" key="2">
    <source>
        <dbReference type="SAM" id="Phobius"/>
    </source>
</evidence>
<evidence type="ECO:0000313" key="4">
    <source>
        <dbReference type="Proteomes" id="UP000288805"/>
    </source>
</evidence>
<keyword evidence="2" id="KW-0472">Membrane</keyword>
<dbReference type="AlphaFoldDB" id="A0A438GVF1"/>
<feature type="compositionally biased region" description="Basic residues" evidence="1">
    <location>
        <begin position="130"/>
        <end position="139"/>
    </location>
</feature>
<feature type="compositionally biased region" description="Basic and acidic residues" evidence="1">
    <location>
        <begin position="230"/>
        <end position="239"/>
    </location>
</feature>
<keyword evidence="2" id="KW-0812">Transmembrane</keyword>
<comment type="caution">
    <text evidence="3">The sequence shown here is derived from an EMBL/GenBank/DDBJ whole genome shotgun (WGS) entry which is preliminary data.</text>
</comment>